<keyword evidence="1" id="KW-0732">Signal</keyword>
<evidence type="ECO:0000313" key="3">
    <source>
        <dbReference type="Proteomes" id="UP000315167"/>
    </source>
</evidence>
<keyword evidence="3" id="KW-1185">Reference proteome</keyword>
<keyword evidence="2" id="KW-0456">Lyase</keyword>
<dbReference type="InterPro" id="IPR012669">
    <property type="entry name" value="Pectate_lyase"/>
</dbReference>
<protein>
    <submittedName>
        <fullName evidence="2">PelA/Pel-15E family pectate lyase</fullName>
    </submittedName>
</protein>
<proteinExistence type="predicted"/>
<gene>
    <name evidence="2" type="ORF">IP90_00048</name>
</gene>
<organism evidence="2 3">
    <name type="scientific">Luteimonas cucumeris</name>
    <dbReference type="NCBI Taxonomy" id="985012"/>
    <lineage>
        <taxon>Bacteria</taxon>
        <taxon>Pseudomonadati</taxon>
        <taxon>Pseudomonadota</taxon>
        <taxon>Gammaproteobacteria</taxon>
        <taxon>Lysobacterales</taxon>
        <taxon>Lysobacteraceae</taxon>
        <taxon>Luteimonas</taxon>
    </lineage>
</organism>
<dbReference type="Proteomes" id="UP000315167">
    <property type="component" value="Unassembled WGS sequence"/>
</dbReference>
<name>A0A562LDN8_9GAMM</name>
<feature type="signal peptide" evidence="1">
    <location>
        <begin position="1"/>
        <end position="19"/>
    </location>
</feature>
<feature type="chain" id="PRO_5022156859" evidence="1">
    <location>
        <begin position="20"/>
        <end position="376"/>
    </location>
</feature>
<dbReference type="SUPFAM" id="SSF81853">
    <property type="entry name" value="Family 10 polysaccharide lyase"/>
    <property type="match status" value="1"/>
</dbReference>
<dbReference type="NCBIfam" id="TIGR02474">
    <property type="entry name" value="pec_lyase"/>
    <property type="match status" value="1"/>
</dbReference>
<dbReference type="Pfam" id="PF09492">
    <property type="entry name" value="Pec_lyase"/>
    <property type="match status" value="1"/>
</dbReference>
<accession>A0A562LDN8</accession>
<dbReference type="Gene3D" id="1.50.10.20">
    <property type="match status" value="1"/>
</dbReference>
<dbReference type="AlphaFoldDB" id="A0A562LDN8"/>
<evidence type="ECO:0000256" key="1">
    <source>
        <dbReference type="SAM" id="SignalP"/>
    </source>
</evidence>
<dbReference type="EMBL" id="VLKN01000001">
    <property type="protein sequence ID" value="TWI05792.1"/>
    <property type="molecule type" value="Genomic_DNA"/>
</dbReference>
<comment type="caution">
    <text evidence="2">The sequence shown here is derived from an EMBL/GenBank/DDBJ whole genome shotgun (WGS) entry which is preliminary data.</text>
</comment>
<evidence type="ECO:0000313" key="2">
    <source>
        <dbReference type="EMBL" id="TWI05792.1"/>
    </source>
</evidence>
<dbReference type="GO" id="GO:0016829">
    <property type="term" value="F:lyase activity"/>
    <property type="evidence" value="ECO:0007669"/>
    <property type="project" value="UniProtKB-KW"/>
</dbReference>
<reference evidence="2 3" key="1">
    <citation type="journal article" date="2015" name="Stand. Genomic Sci.">
        <title>Genomic Encyclopedia of Bacterial and Archaeal Type Strains, Phase III: the genomes of soil and plant-associated and newly described type strains.</title>
        <authorList>
            <person name="Whitman W.B."/>
            <person name="Woyke T."/>
            <person name="Klenk H.P."/>
            <person name="Zhou Y."/>
            <person name="Lilburn T.G."/>
            <person name="Beck B.J."/>
            <person name="De Vos P."/>
            <person name="Vandamme P."/>
            <person name="Eisen J.A."/>
            <person name="Garrity G."/>
            <person name="Hugenholtz P."/>
            <person name="Kyrpides N.C."/>
        </authorList>
    </citation>
    <scope>NUCLEOTIDE SEQUENCE [LARGE SCALE GENOMIC DNA]</scope>
    <source>
        <strain evidence="2 3">CGMCC 1.10821</strain>
    </source>
</reference>
<sequence>MMRLALFALGVVLAMPAAAQDPPSLDGFADGIQHWQNRHGRDYARYPPDQVGRIADNLLLYQRRDGGWIENQDPARILDDVERAAFAGQRDRNGGSFDNRNIYTQVEYLAAAFARSGDARYRDASLRGIDFILAQQLPSCGGWPHTVPATQSYHPHITIADDVTAGVLGTLRRVIMDEVLFGFVGADLREKVSAAVARGDACLLRLQLRRDGVLAGWAGQYDRDSLQPAQGRSFELPALAVQESVGVVRYLMSIPQPPPEVVAAIDGAVVWLHRIALAGQRIETFAATPERFQYHSASTDRRLVRDASAPPLWARFYDLQDDSVVLATREGVRVRDYAQIPRERRTGYEWYGYWPQSLLDRDYPRWKRQQAAGGEG</sequence>